<feature type="transmembrane region" description="Helical" evidence="8">
    <location>
        <begin position="503"/>
        <end position="521"/>
    </location>
</feature>
<comment type="similarity">
    <text evidence="2 8">Belongs to the alanine or glycine:cation symporter (AGCS) (TC 2.A.25) family.</text>
</comment>
<dbReference type="GO" id="GO:0005886">
    <property type="term" value="C:plasma membrane"/>
    <property type="evidence" value="ECO:0007669"/>
    <property type="project" value="UniProtKB-SubCell"/>
</dbReference>
<keyword evidence="4 8" id="KW-1003">Cell membrane</keyword>
<name>A0A934RRV2_9BACT</name>
<comment type="caution">
    <text evidence="9">The sequence shown here is derived from an EMBL/GenBank/DDBJ whole genome shotgun (WGS) entry which is preliminary data.</text>
</comment>
<feature type="transmembrane region" description="Helical" evidence="8">
    <location>
        <begin position="232"/>
        <end position="253"/>
    </location>
</feature>
<feature type="transmembrane region" description="Helical" evidence="8">
    <location>
        <begin position="324"/>
        <end position="344"/>
    </location>
</feature>
<keyword evidence="10" id="KW-1185">Reference proteome</keyword>
<evidence type="ECO:0000256" key="4">
    <source>
        <dbReference type="ARBA" id="ARBA00022475"/>
    </source>
</evidence>
<comment type="subcellular location">
    <subcellularLocation>
        <location evidence="1 8">Cell membrane</location>
        <topology evidence="1 8">Multi-pass membrane protein</topology>
    </subcellularLocation>
</comment>
<feature type="transmembrane region" description="Helical" evidence="8">
    <location>
        <begin position="206"/>
        <end position="225"/>
    </location>
</feature>
<feature type="transmembrane region" description="Helical" evidence="8">
    <location>
        <begin position="434"/>
        <end position="454"/>
    </location>
</feature>
<feature type="transmembrane region" description="Helical" evidence="8">
    <location>
        <begin position="79"/>
        <end position="101"/>
    </location>
</feature>
<evidence type="ECO:0000256" key="6">
    <source>
        <dbReference type="ARBA" id="ARBA00022989"/>
    </source>
</evidence>
<evidence type="ECO:0000256" key="7">
    <source>
        <dbReference type="ARBA" id="ARBA00023136"/>
    </source>
</evidence>
<evidence type="ECO:0000256" key="3">
    <source>
        <dbReference type="ARBA" id="ARBA00022448"/>
    </source>
</evidence>
<dbReference type="RefSeq" id="WP_200391748.1">
    <property type="nucleotide sequence ID" value="NZ_JAENIO010000021.1"/>
</dbReference>
<evidence type="ECO:0000256" key="8">
    <source>
        <dbReference type="RuleBase" id="RU363064"/>
    </source>
</evidence>
<dbReference type="Proteomes" id="UP000604083">
    <property type="component" value="Unassembled WGS sequence"/>
</dbReference>
<feature type="transmembrane region" description="Helical" evidence="8">
    <location>
        <begin position="164"/>
        <end position="186"/>
    </location>
</feature>
<protein>
    <submittedName>
        <fullName evidence="9">Amino acid carrier protein</fullName>
    </submittedName>
</protein>
<feature type="transmembrane region" description="Helical" evidence="8">
    <location>
        <begin position="27"/>
        <end position="46"/>
    </location>
</feature>
<dbReference type="Gene3D" id="2.30.30.40">
    <property type="entry name" value="SH3 Domains"/>
    <property type="match status" value="1"/>
</dbReference>
<dbReference type="PRINTS" id="PR00175">
    <property type="entry name" value="NAALASMPORT"/>
</dbReference>
<evidence type="ECO:0000313" key="10">
    <source>
        <dbReference type="Proteomes" id="UP000604083"/>
    </source>
</evidence>
<dbReference type="PANTHER" id="PTHR30330">
    <property type="entry name" value="AGSS FAMILY TRANSPORTER, SODIUM-ALANINE"/>
    <property type="match status" value="1"/>
</dbReference>
<dbReference type="Pfam" id="PF01235">
    <property type="entry name" value="Na_Ala_symp"/>
    <property type="match status" value="1"/>
</dbReference>
<gene>
    <name evidence="9" type="ORF">JIN78_09605</name>
</gene>
<proteinExistence type="inferred from homology"/>
<feature type="transmembrane region" description="Helical" evidence="8">
    <location>
        <begin position="474"/>
        <end position="496"/>
    </location>
</feature>
<dbReference type="PANTHER" id="PTHR30330:SF3">
    <property type="entry name" value="TRANSCRIPTIONAL REGULATOR, LRP FAMILY"/>
    <property type="match status" value="1"/>
</dbReference>
<dbReference type="InterPro" id="IPR001463">
    <property type="entry name" value="Na/Ala_symport"/>
</dbReference>
<keyword evidence="3 8" id="KW-0813">Transport</keyword>
<sequence length="548" mass="57465">MDSFLEPIATTADTVVFYSVPVGNGHSVPVVLVLLAATALFLTIYFKFLNLRSLGLAVRTVRGKYSKDDDPGQITHFQALATALSATVGLGNIAGVAVAIGIGGPGAVFWMVVMGFLGMSSKFTECTLGVRYRKIDPDGTVHGGGMRYLQQGLAERGFSGLGKVLAILFAVACVGGALGAGNMFQMNQSAQQVVETFGIFGGGQEWILGILVAVAVGAVILGGIVSIARVTAFLVPFMTIIYVIACIVVLVGYMGEIPAALGTIFGEAFSPEAGLGGFIGGLIQGIKRGVFSNEAGLGSAAIAHAPVKTRKPASEGVVALLEPFIDTVIICLMTALVIVVTGVWKADASLATAAPIYQQADAQSEVLTTLTAGELVKVEKSIAEVDKAGDSWVPVHTPDGDASGFIAREAVVDRTGWSGGIWLTSRSFGSVISWFPYVLTVAVVLFAFSTMISWSYYGEQAIGYLTGYNQRAVLVYKVVFCLCVVLGAGASLQNVLKLSDAMYFAMVAPNLIGLYFLLPIVKKELADFQDFAKRVDAGASLDEAEDAQ</sequence>
<evidence type="ECO:0000256" key="5">
    <source>
        <dbReference type="ARBA" id="ARBA00022692"/>
    </source>
</evidence>
<dbReference type="NCBIfam" id="TIGR00835">
    <property type="entry name" value="agcS"/>
    <property type="match status" value="1"/>
</dbReference>
<accession>A0A934RRV2</accession>
<keyword evidence="8" id="KW-0769">Symport</keyword>
<evidence type="ECO:0000313" key="9">
    <source>
        <dbReference type="EMBL" id="MBK1834313.1"/>
    </source>
</evidence>
<evidence type="ECO:0000256" key="1">
    <source>
        <dbReference type="ARBA" id="ARBA00004651"/>
    </source>
</evidence>
<keyword evidence="5 8" id="KW-0812">Transmembrane</keyword>
<feature type="transmembrane region" description="Helical" evidence="8">
    <location>
        <begin position="107"/>
        <end position="124"/>
    </location>
</feature>
<keyword evidence="7 8" id="KW-0472">Membrane</keyword>
<dbReference type="EMBL" id="JAENIO010000021">
    <property type="protein sequence ID" value="MBK1834313.1"/>
    <property type="molecule type" value="Genomic_DNA"/>
</dbReference>
<organism evidence="9 10">
    <name type="scientific">Roseibacillus ishigakijimensis</name>
    <dbReference type="NCBI Taxonomy" id="454146"/>
    <lineage>
        <taxon>Bacteria</taxon>
        <taxon>Pseudomonadati</taxon>
        <taxon>Verrucomicrobiota</taxon>
        <taxon>Verrucomicrobiia</taxon>
        <taxon>Verrucomicrobiales</taxon>
        <taxon>Verrucomicrobiaceae</taxon>
        <taxon>Roseibacillus</taxon>
    </lineage>
</organism>
<keyword evidence="6 8" id="KW-1133">Transmembrane helix</keyword>
<reference evidence="9" key="1">
    <citation type="submission" date="2021-01" db="EMBL/GenBank/DDBJ databases">
        <title>Modified the classification status of verrucomicrobia.</title>
        <authorList>
            <person name="Feng X."/>
        </authorList>
    </citation>
    <scope>NUCLEOTIDE SEQUENCE</scope>
    <source>
        <strain evidence="9">KCTC 12986</strain>
    </source>
</reference>
<dbReference type="GO" id="GO:0005283">
    <property type="term" value="F:amino acid:sodium symporter activity"/>
    <property type="evidence" value="ECO:0007669"/>
    <property type="project" value="InterPro"/>
</dbReference>
<dbReference type="AlphaFoldDB" id="A0A934RRV2"/>
<evidence type="ECO:0000256" key="2">
    <source>
        <dbReference type="ARBA" id="ARBA00009261"/>
    </source>
</evidence>